<dbReference type="Proteomes" id="UP001239445">
    <property type="component" value="Unassembled WGS sequence"/>
</dbReference>
<name>A0AAJ0F552_9PEZI</name>
<comment type="caution">
    <text evidence="1">The sequence shown here is derived from an EMBL/GenBank/DDBJ whole genome shotgun (WGS) entry which is preliminary data.</text>
</comment>
<dbReference type="AlphaFoldDB" id="A0AAJ0F552"/>
<reference evidence="1" key="1">
    <citation type="submission" date="2023-06" db="EMBL/GenBank/DDBJ databases">
        <title>Genome-scale phylogeny and comparative genomics of the fungal order Sordariales.</title>
        <authorList>
            <consortium name="Lawrence Berkeley National Laboratory"/>
            <person name="Hensen N."/>
            <person name="Bonometti L."/>
            <person name="Westerberg I."/>
            <person name="Brannstrom I.O."/>
            <person name="Guillou S."/>
            <person name="Cros-Aarteil S."/>
            <person name="Calhoun S."/>
            <person name="Haridas S."/>
            <person name="Kuo A."/>
            <person name="Mondo S."/>
            <person name="Pangilinan J."/>
            <person name="Riley R."/>
            <person name="Labutti K."/>
            <person name="Andreopoulos B."/>
            <person name="Lipzen A."/>
            <person name="Chen C."/>
            <person name="Yanf M."/>
            <person name="Daum C."/>
            <person name="Ng V."/>
            <person name="Clum A."/>
            <person name="Steindorff A."/>
            <person name="Ohm R."/>
            <person name="Martin F."/>
            <person name="Silar P."/>
            <person name="Natvig D."/>
            <person name="Lalanne C."/>
            <person name="Gautier V."/>
            <person name="Ament-Velasquez S.L."/>
            <person name="Kruys A."/>
            <person name="Hutchinson M.I."/>
            <person name="Powell A.J."/>
            <person name="Barry K."/>
            <person name="Miller A.N."/>
            <person name="Grigoriev I.V."/>
            <person name="Debuchy R."/>
            <person name="Gladieux P."/>
            <person name="Thoren M.H."/>
            <person name="Johannesson H."/>
        </authorList>
    </citation>
    <scope>NUCLEOTIDE SEQUENCE</scope>
    <source>
        <strain evidence="1">PSN4</strain>
    </source>
</reference>
<gene>
    <name evidence="1" type="ORF">QBC47DRAFT_39181</name>
</gene>
<dbReference type="EMBL" id="MU839836">
    <property type="protein sequence ID" value="KAK1754152.1"/>
    <property type="molecule type" value="Genomic_DNA"/>
</dbReference>
<keyword evidence="2" id="KW-1185">Reference proteome</keyword>
<evidence type="ECO:0000313" key="1">
    <source>
        <dbReference type="EMBL" id="KAK1754152.1"/>
    </source>
</evidence>
<protein>
    <submittedName>
        <fullName evidence="1">Uncharacterized protein</fullName>
    </submittedName>
</protein>
<organism evidence="1 2">
    <name type="scientific">Echria macrotheca</name>
    <dbReference type="NCBI Taxonomy" id="438768"/>
    <lineage>
        <taxon>Eukaryota</taxon>
        <taxon>Fungi</taxon>
        <taxon>Dikarya</taxon>
        <taxon>Ascomycota</taxon>
        <taxon>Pezizomycotina</taxon>
        <taxon>Sordariomycetes</taxon>
        <taxon>Sordariomycetidae</taxon>
        <taxon>Sordariales</taxon>
        <taxon>Schizotheciaceae</taxon>
        <taxon>Echria</taxon>
    </lineage>
</organism>
<sequence>MLSELRGLSPNYPFSGKVLVHAQQLVHSDPKSNRNWNLAWLCLVKITNGDLIARFALSEASRPEMWGGRQPTDEEKQKLAACFQSKWEMAVKQMLRHWQVTPTWY</sequence>
<evidence type="ECO:0000313" key="2">
    <source>
        <dbReference type="Proteomes" id="UP001239445"/>
    </source>
</evidence>
<proteinExistence type="predicted"/>
<accession>A0AAJ0F552</accession>